<evidence type="ECO:0000256" key="6">
    <source>
        <dbReference type="SAM" id="Phobius"/>
    </source>
</evidence>
<gene>
    <name evidence="7" type="ORF">CLODIP_2_CD05151</name>
</gene>
<dbReference type="Proteomes" id="UP000494165">
    <property type="component" value="Unassembled WGS sequence"/>
</dbReference>
<organism evidence="7 8">
    <name type="scientific">Cloeon dipterum</name>
    <dbReference type="NCBI Taxonomy" id="197152"/>
    <lineage>
        <taxon>Eukaryota</taxon>
        <taxon>Metazoa</taxon>
        <taxon>Ecdysozoa</taxon>
        <taxon>Arthropoda</taxon>
        <taxon>Hexapoda</taxon>
        <taxon>Insecta</taxon>
        <taxon>Pterygota</taxon>
        <taxon>Palaeoptera</taxon>
        <taxon>Ephemeroptera</taxon>
        <taxon>Pisciforma</taxon>
        <taxon>Baetidae</taxon>
        <taxon>Cloeon</taxon>
    </lineage>
</organism>
<dbReference type="EMBL" id="CADEPI010000001">
    <property type="protein sequence ID" value="CAB3359210.1"/>
    <property type="molecule type" value="Genomic_DNA"/>
</dbReference>
<feature type="transmembrane region" description="Helical" evidence="6">
    <location>
        <begin position="153"/>
        <end position="174"/>
    </location>
</feature>
<dbReference type="InterPro" id="IPR013604">
    <property type="entry name" value="7TM_chemorcpt"/>
</dbReference>
<keyword evidence="3 6" id="KW-0812">Transmembrane</keyword>
<dbReference type="GO" id="GO:0050909">
    <property type="term" value="P:sensory perception of taste"/>
    <property type="evidence" value="ECO:0007669"/>
    <property type="project" value="InterPro"/>
</dbReference>
<evidence type="ECO:0000256" key="4">
    <source>
        <dbReference type="ARBA" id="ARBA00022989"/>
    </source>
</evidence>
<protein>
    <recommendedName>
        <fullName evidence="9">Gustatory receptor</fullName>
    </recommendedName>
</protein>
<evidence type="ECO:0000256" key="1">
    <source>
        <dbReference type="ARBA" id="ARBA00004651"/>
    </source>
</evidence>
<comment type="caution">
    <text evidence="7">The sequence shown here is derived from an EMBL/GenBank/DDBJ whole genome shotgun (WGS) entry which is preliminary data.</text>
</comment>
<evidence type="ECO:0000256" key="2">
    <source>
        <dbReference type="ARBA" id="ARBA00022475"/>
    </source>
</evidence>
<sequence>MMISYSLAITTTILSLTGEKIPFTFHILISLLRLMVFAEEQLVVIIAACFGNTFEAVQKAVSNQDSLCTEMEISQTKLAWTIAAAESKIKAKSKEHAGVRMVFSTLSDALATFQKEVSLFLLFDVMQLTMNIVAFLAFIIVKGMEVNRSATFLIIFVDAVIRIVLLTAACGMATEEAEKVAEAASCSIHSDMEEVAKEELRMLMDEARCRQLKFWAFGLFTVDRPLLFSIVGTAISYLVVISQLQKE</sequence>
<accession>A0A8S1BSD0</accession>
<evidence type="ECO:0008006" key="9">
    <source>
        <dbReference type="Google" id="ProtNLM"/>
    </source>
</evidence>
<reference evidence="7 8" key="1">
    <citation type="submission" date="2020-04" db="EMBL/GenBank/DDBJ databases">
        <authorList>
            <person name="Alioto T."/>
            <person name="Alioto T."/>
            <person name="Gomez Garrido J."/>
        </authorList>
    </citation>
    <scope>NUCLEOTIDE SEQUENCE [LARGE SCALE GENOMIC DNA]</scope>
</reference>
<dbReference type="Pfam" id="PF08395">
    <property type="entry name" value="7tm_7"/>
    <property type="match status" value="1"/>
</dbReference>
<comment type="subcellular location">
    <subcellularLocation>
        <location evidence="1">Cell membrane</location>
        <topology evidence="1">Multi-pass membrane protein</topology>
    </subcellularLocation>
</comment>
<name>A0A8S1BSD0_9INSE</name>
<keyword evidence="4 6" id="KW-1133">Transmembrane helix</keyword>
<dbReference type="OrthoDB" id="6366728at2759"/>
<evidence type="ECO:0000313" key="8">
    <source>
        <dbReference type="Proteomes" id="UP000494165"/>
    </source>
</evidence>
<evidence type="ECO:0000256" key="3">
    <source>
        <dbReference type="ARBA" id="ARBA00022692"/>
    </source>
</evidence>
<keyword evidence="2" id="KW-1003">Cell membrane</keyword>
<dbReference type="GO" id="GO:0005886">
    <property type="term" value="C:plasma membrane"/>
    <property type="evidence" value="ECO:0007669"/>
    <property type="project" value="UniProtKB-SubCell"/>
</dbReference>
<proteinExistence type="predicted"/>
<evidence type="ECO:0000256" key="5">
    <source>
        <dbReference type="ARBA" id="ARBA00023136"/>
    </source>
</evidence>
<dbReference type="AlphaFoldDB" id="A0A8S1BSD0"/>
<keyword evidence="8" id="KW-1185">Reference proteome</keyword>
<evidence type="ECO:0000313" key="7">
    <source>
        <dbReference type="EMBL" id="CAB3359210.1"/>
    </source>
</evidence>
<keyword evidence="5 6" id="KW-0472">Membrane</keyword>
<feature type="transmembrane region" description="Helical" evidence="6">
    <location>
        <begin position="119"/>
        <end position="141"/>
    </location>
</feature>